<organism evidence="2 3">
    <name type="scientific">candidate division WWE3 bacterium</name>
    <dbReference type="NCBI Taxonomy" id="2053526"/>
    <lineage>
        <taxon>Bacteria</taxon>
        <taxon>Katanobacteria</taxon>
    </lineage>
</organism>
<name>A0A955RPG3_UNCKA</name>
<keyword evidence="1" id="KW-0472">Membrane</keyword>
<keyword evidence="1" id="KW-1133">Transmembrane helix</keyword>
<evidence type="ECO:0000313" key="3">
    <source>
        <dbReference type="Proteomes" id="UP000701698"/>
    </source>
</evidence>
<dbReference type="Gene3D" id="3.30.700.10">
    <property type="entry name" value="Glycoprotein, Type 4 Pilin"/>
    <property type="match status" value="1"/>
</dbReference>
<sequence>MRISNSRGYTLIELLITIAILGVIVGVISTTFLTAYRGYVKSRVINQLQEDGNRIMSQLSRYARSSIEATTTANSITFTLDQDSIEYAENGQCQTVVVTYTAQTGSANGRLNVTAPSCGSFNSGGVITDTNTKTGISITGFSVSVTDNGTTNTQEISMKLTFAQAVRAPTLGEYQGDIELETQVTTRSYIR</sequence>
<protein>
    <submittedName>
        <fullName evidence="2">Type II secretion system protein</fullName>
    </submittedName>
</protein>
<dbReference type="Pfam" id="PF07963">
    <property type="entry name" value="N_methyl"/>
    <property type="match status" value="1"/>
</dbReference>
<dbReference type="AlphaFoldDB" id="A0A955RPG3"/>
<gene>
    <name evidence="2" type="ORF">KC571_02265</name>
</gene>
<feature type="transmembrane region" description="Helical" evidence="1">
    <location>
        <begin position="12"/>
        <end position="36"/>
    </location>
</feature>
<dbReference type="Proteomes" id="UP000701698">
    <property type="component" value="Unassembled WGS sequence"/>
</dbReference>
<proteinExistence type="predicted"/>
<dbReference type="EMBL" id="JAGQKX010000045">
    <property type="protein sequence ID" value="MCA9390204.1"/>
    <property type="molecule type" value="Genomic_DNA"/>
</dbReference>
<reference evidence="2" key="1">
    <citation type="submission" date="2020-04" db="EMBL/GenBank/DDBJ databases">
        <authorList>
            <person name="Zhang T."/>
        </authorList>
    </citation>
    <scope>NUCLEOTIDE SEQUENCE</scope>
    <source>
        <strain evidence="2">HKST-UBA01</strain>
    </source>
</reference>
<dbReference type="InterPro" id="IPR045584">
    <property type="entry name" value="Pilin-like"/>
</dbReference>
<accession>A0A955RPG3</accession>
<evidence type="ECO:0000313" key="2">
    <source>
        <dbReference type="EMBL" id="MCA9390204.1"/>
    </source>
</evidence>
<comment type="caution">
    <text evidence="2">The sequence shown here is derived from an EMBL/GenBank/DDBJ whole genome shotgun (WGS) entry which is preliminary data.</text>
</comment>
<dbReference type="NCBIfam" id="TIGR02532">
    <property type="entry name" value="IV_pilin_GFxxxE"/>
    <property type="match status" value="1"/>
</dbReference>
<keyword evidence="1" id="KW-0812">Transmembrane</keyword>
<dbReference type="PROSITE" id="PS00409">
    <property type="entry name" value="PROKAR_NTER_METHYL"/>
    <property type="match status" value="1"/>
</dbReference>
<reference evidence="2" key="2">
    <citation type="journal article" date="2021" name="Microbiome">
        <title>Successional dynamics and alternative stable states in a saline activated sludge microbial community over 9 years.</title>
        <authorList>
            <person name="Wang Y."/>
            <person name="Ye J."/>
            <person name="Ju F."/>
            <person name="Liu L."/>
            <person name="Boyd J.A."/>
            <person name="Deng Y."/>
            <person name="Parks D.H."/>
            <person name="Jiang X."/>
            <person name="Yin X."/>
            <person name="Woodcroft B.J."/>
            <person name="Tyson G.W."/>
            <person name="Hugenholtz P."/>
            <person name="Polz M.F."/>
            <person name="Zhang T."/>
        </authorList>
    </citation>
    <scope>NUCLEOTIDE SEQUENCE</scope>
    <source>
        <strain evidence="2">HKST-UBA01</strain>
    </source>
</reference>
<dbReference type="InterPro" id="IPR012902">
    <property type="entry name" value="N_methyl_site"/>
</dbReference>
<evidence type="ECO:0000256" key="1">
    <source>
        <dbReference type="SAM" id="Phobius"/>
    </source>
</evidence>
<dbReference type="SUPFAM" id="SSF54523">
    <property type="entry name" value="Pili subunits"/>
    <property type="match status" value="1"/>
</dbReference>